<name>I1XGN9_METNJ</name>
<reference evidence="1 2" key="2">
    <citation type="journal article" date="2013" name="Int. J. Syst. Evol. Microbiol.">
        <title>Methylophaga nitratireducenticrescens sp. nov. and Methylophaga frappieri sp. nov., isolated from the biofilm of the methanol-fed denitrification system treating the seawater at the Montreal Biodome.</title>
        <authorList>
            <person name="Villeneuve C."/>
            <person name="Martineau C."/>
            <person name="Mauffrey F."/>
            <person name="Villemur R."/>
        </authorList>
    </citation>
    <scope>NUCLEOTIDE SEQUENCE [LARGE SCALE GENOMIC DNA]</scope>
    <source>
        <strain evidence="1 2">JAM1</strain>
    </source>
</reference>
<dbReference type="AlphaFoldDB" id="I1XGN9"/>
<dbReference type="EMBL" id="CP003390">
    <property type="protein sequence ID" value="AFI83558.1"/>
    <property type="molecule type" value="Genomic_DNA"/>
</dbReference>
<evidence type="ECO:0000313" key="2">
    <source>
        <dbReference type="Proteomes" id="UP000009144"/>
    </source>
</evidence>
<dbReference type="PATRIC" id="fig|754476.3.peg.702"/>
<organism evidence="1 2">
    <name type="scientific">Methylophaga nitratireducenticrescens</name>
    <dbReference type="NCBI Taxonomy" id="754476"/>
    <lineage>
        <taxon>Bacteria</taxon>
        <taxon>Pseudomonadati</taxon>
        <taxon>Pseudomonadota</taxon>
        <taxon>Gammaproteobacteria</taxon>
        <taxon>Thiotrichales</taxon>
        <taxon>Piscirickettsiaceae</taxon>
        <taxon>Methylophaga</taxon>
    </lineage>
</organism>
<dbReference type="HOGENOM" id="CLU_2274057_0_0_6"/>
<protein>
    <recommendedName>
        <fullName evidence="3">ParD-like antitoxin of type II toxin-antitoxin system</fullName>
    </recommendedName>
</protein>
<dbReference type="Proteomes" id="UP000009144">
    <property type="component" value="Chromosome"/>
</dbReference>
<gene>
    <name evidence="1" type="ordered locus">Q7A_712</name>
</gene>
<sequence length="102" mass="12028">MLFFILLGRHASQVDDERKKKQQITGTLHMNRDFLKDVQTRAEINKLSLAEQIERWARIGRIAEDNPELNFEFIKDALASTTELEQGKVTKYERKTHKNRKT</sequence>
<accession>I1XGN9</accession>
<dbReference type="InterPro" id="IPR021831">
    <property type="entry name" value="ParD-like"/>
</dbReference>
<evidence type="ECO:0008006" key="3">
    <source>
        <dbReference type="Google" id="ProtNLM"/>
    </source>
</evidence>
<dbReference type="KEGG" id="mej:Q7A_712"/>
<dbReference type="Pfam" id="PF11903">
    <property type="entry name" value="ParD_like"/>
    <property type="match status" value="1"/>
</dbReference>
<evidence type="ECO:0000313" key="1">
    <source>
        <dbReference type="EMBL" id="AFI83558.1"/>
    </source>
</evidence>
<proteinExistence type="predicted"/>
<reference evidence="1 2" key="1">
    <citation type="journal article" date="2012" name="J. Bacteriol.">
        <title>Complete genome sequences of Methylophaga sp. strain JAM1 and Methylophaga sp. strain JAM7.</title>
        <authorList>
            <person name="Villeneuve C."/>
            <person name="Martineau C."/>
            <person name="Mauffrey F."/>
            <person name="Villemur R."/>
        </authorList>
    </citation>
    <scope>NUCLEOTIDE SEQUENCE [LARGE SCALE GENOMIC DNA]</scope>
    <source>
        <strain evidence="1 2">JAM1</strain>
    </source>
</reference>
<keyword evidence="2" id="KW-1185">Reference proteome</keyword>